<dbReference type="OrthoDB" id="157576at2157"/>
<dbReference type="KEGG" id="fpl:Ferp_1789"/>
<proteinExistence type="predicted"/>
<dbReference type="GeneID" id="8779316"/>
<dbReference type="EMBL" id="CP001899">
    <property type="protein sequence ID" value="ADC65932.1"/>
    <property type="molecule type" value="Genomic_DNA"/>
</dbReference>
<evidence type="ECO:0000313" key="1">
    <source>
        <dbReference type="EMBL" id="ADC65932.1"/>
    </source>
</evidence>
<name>D3RZL9_FERPA</name>
<dbReference type="AlphaFoldDB" id="D3RZL9"/>
<keyword evidence="2" id="KW-1185">Reference proteome</keyword>
<protein>
    <recommendedName>
        <fullName evidence="3">GINS subunit domain-containing protein</fullName>
    </recommendedName>
</protein>
<dbReference type="Gene3D" id="3.40.5.50">
    <property type="match status" value="1"/>
</dbReference>
<dbReference type="CDD" id="cd11714">
    <property type="entry name" value="GINS_A_archaea"/>
    <property type="match status" value="1"/>
</dbReference>
<dbReference type="HOGENOM" id="CLU_104918_0_0_2"/>
<reference evidence="2" key="1">
    <citation type="submission" date="2010-02" db="EMBL/GenBank/DDBJ databases">
        <title>Complete sequence of Ferroglobus placidus DSM 10642.</title>
        <authorList>
            <consortium name="US DOE Joint Genome Institute"/>
            <person name="Lucas S."/>
            <person name="Copeland A."/>
            <person name="Lapidus A."/>
            <person name="Cheng J.-F."/>
            <person name="Bruce D."/>
            <person name="Goodwin L."/>
            <person name="Pitluck S."/>
            <person name="Saunders E."/>
            <person name="Brettin T."/>
            <person name="Detter J.C."/>
            <person name="Han C."/>
            <person name="Tapia R."/>
            <person name="Larimer F."/>
            <person name="Land M."/>
            <person name="Hauser L."/>
            <person name="Kyrpides N."/>
            <person name="Ivanova N."/>
            <person name="Holmes D."/>
            <person name="Lovley D."/>
            <person name="Kyrpides N."/>
            <person name="Anderson I.J."/>
            <person name="Woyke T."/>
        </authorList>
    </citation>
    <scope>NUCLEOTIDE SEQUENCE [LARGE SCALE GENOMIC DNA]</scope>
    <source>
        <strain evidence="2">DSM 10642 / AEDII12DO</strain>
    </source>
</reference>
<dbReference type="STRING" id="589924.Ferp_1789"/>
<evidence type="ECO:0008006" key="3">
    <source>
        <dbReference type="Google" id="ProtNLM"/>
    </source>
</evidence>
<evidence type="ECO:0000313" key="2">
    <source>
        <dbReference type="Proteomes" id="UP000002613"/>
    </source>
</evidence>
<accession>D3RZL9</accession>
<dbReference type="PaxDb" id="589924-Ferp_1789"/>
<dbReference type="RefSeq" id="WP_012966271.1">
    <property type="nucleotide sequence ID" value="NC_013849.1"/>
</dbReference>
<sequence length="181" mass="21454">MDIDELMILAEKSRISIEKIDEDFYEKLKARISELEEMRSKASEDEFLRIEDEIRTLRKIQKKIFEARTGKIIRLAWAEVCNTESGIEGKENLIQVERDFLEKLKELILKFKEMLLEKRVEEEKIEEKDFVLLRIKQDIPEFQGVDGKTYKLRREDVVLVPKLNANSLIKNGIAEKIEVKR</sequence>
<gene>
    <name evidence="1" type="ordered locus">Ferp_1789</name>
</gene>
<dbReference type="eggNOG" id="arCOG00551">
    <property type="taxonomic scope" value="Archaea"/>
</dbReference>
<reference evidence="1 2" key="2">
    <citation type="journal article" date="2011" name="Stand. Genomic Sci.">
        <title>Complete genome sequence of Ferroglobus placidus AEDII12DO.</title>
        <authorList>
            <person name="Anderson I."/>
            <person name="Risso C."/>
            <person name="Holmes D."/>
            <person name="Lucas S."/>
            <person name="Copeland A."/>
            <person name="Lapidus A."/>
            <person name="Cheng J.F."/>
            <person name="Bruce D."/>
            <person name="Goodwin L."/>
            <person name="Pitluck S."/>
            <person name="Saunders E."/>
            <person name="Brettin T."/>
            <person name="Detter J.C."/>
            <person name="Han C."/>
            <person name="Tapia R."/>
            <person name="Larimer F."/>
            <person name="Land M."/>
            <person name="Hauser L."/>
            <person name="Woyke T."/>
            <person name="Lovley D."/>
            <person name="Kyrpides N."/>
            <person name="Ivanova N."/>
        </authorList>
    </citation>
    <scope>NUCLEOTIDE SEQUENCE [LARGE SCALE GENOMIC DNA]</scope>
    <source>
        <strain evidence="2">DSM 10642 / AEDII12DO</strain>
    </source>
</reference>
<dbReference type="Proteomes" id="UP000002613">
    <property type="component" value="Chromosome"/>
</dbReference>
<organism evidence="1 2">
    <name type="scientific">Ferroglobus placidus (strain DSM 10642 / AEDII12DO)</name>
    <dbReference type="NCBI Taxonomy" id="589924"/>
    <lineage>
        <taxon>Archaea</taxon>
        <taxon>Methanobacteriati</taxon>
        <taxon>Methanobacteriota</taxon>
        <taxon>Archaeoglobi</taxon>
        <taxon>Archaeoglobales</taxon>
        <taxon>Archaeoglobaceae</taxon>
        <taxon>Ferroglobus</taxon>
    </lineage>
</organism>